<keyword evidence="3" id="KW-1185">Reference proteome</keyword>
<protein>
    <submittedName>
        <fullName evidence="2">Uncharacterized protein</fullName>
    </submittedName>
</protein>
<dbReference type="AlphaFoldDB" id="A0A4Y3R6R9"/>
<evidence type="ECO:0000313" key="2">
    <source>
        <dbReference type="EMBL" id="GEB53331.1"/>
    </source>
</evidence>
<evidence type="ECO:0000313" key="3">
    <source>
        <dbReference type="Proteomes" id="UP000319210"/>
    </source>
</evidence>
<dbReference type="EMBL" id="BJMM01000048">
    <property type="protein sequence ID" value="GEB53331.1"/>
    <property type="molecule type" value="Genomic_DNA"/>
</dbReference>
<organism evidence="2 3">
    <name type="scientific">Streptomyces cacaoi</name>
    <dbReference type="NCBI Taxonomy" id="1898"/>
    <lineage>
        <taxon>Bacteria</taxon>
        <taxon>Bacillati</taxon>
        <taxon>Actinomycetota</taxon>
        <taxon>Actinomycetes</taxon>
        <taxon>Kitasatosporales</taxon>
        <taxon>Streptomycetaceae</taxon>
        <taxon>Streptomyces</taxon>
    </lineage>
</organism>
<reference evidence="2 3" key="1">
    <citation type="submission" date="2019-06" db="EMBL/GenBank/DDBJ databases">
        <title>Whole genome shotgun sequence of Streptomyces cacaoi subsp. cacaoi NBRC 12748.</title>
        <authorList>
            <person name="Hosoyama A."/>
            <person name="Uohara A."/>
            <person name="Ohji S."/>
            <person name="Ichikawa N."/>
        </authorList>
    </citation>
    <scope>NUCLEOTIDE SEQUENCE [LARGE SCALE GENOMIC DNA]</scope>
    <source>
        <strain evidence="2 3">NBRC 12748</strain>
    </source>
</reference>
<proteinExistence type="predicted"/>
<sequence>MEGREKPTGAAFLRAAASPPRDLFVQDVRTHWTTISTVQTPANSPPGSLLQARITPWNPGRN</sequence>
<feature type="region of interest" description="Disordered" evidence="1">
    <location>
        <begin position="38"/>
        <end position="62"/>
    </location>
</feature>
<evidence type="ECO:0000256" key="1">
    <source>
        <dbReference type="SAM" id="MobiDB-lite"/>
    </source>
</evidence>
<name>A0A4Y3R6R9_STRCI</name>
<accession>A0A4Y3R6R9</accession>
<gene>
    <name evidence="2" type="ORF">SCA03_58820</name>
</gene>
<dbReference type="Proteomes" id="UP000319210">
    <property type="component" value="Unassembled WGS sequence"/>
</dbReference>
<comment type="caution">
    <text evidence="2">The sequence shown here is derived from an EMBL/GenBank/DDBJ whole genome shotgun (WGS) entry which is preliminary data.</text>
</comment>